<dbReference type="OrthoDB" id="5193525at2"/>
<dbReference type="EMBL" id="CP011005">
    <property type="protein sequence ID" value="AJT40890.1"/>
    <property type="molecule type" value="Genomic_DNA"/>
</dbReference>
<protein>
    <recommendedName>
        <fullName evidence="3">Acetone carboxylase</fullName>
    </recommendedName>
</protein>
<sequence length="80" mass="9271">MSFLDSLSGSAAPEKPQCSRKACRAEARWQLQWNNPAVHSPERLKVWLACDQHREWLEDYLRVRGFFRQTVPFTPGPGEV</sequence>
<dbReference type="HOGENOM" id="CLU_182353_0_0_11"/>
<evidence type="ECO:0000313" key="1">
    <source>
        <dbReference type="EMBL" id="AJT40890.1"/>
    </source>
</evidence>
<accession>A0A0D4BXN0</accession>
<dbReference type="STRING" id="1618207.UM93_04045"/>
<gene>
    <name evidence="1" type="ORF">UM93_04045</name>
</gene>
<proteinExistence type="predicted"/>
<evidence type="ECO:0000313" key="2">
    <source>
        <dbReference type="Proteomes" id="UP000061839"/>
    </source>
</evidence>
<dbReference type="Proteomes" id="UP000061839">
    <property type="component" value="Chromosome"/>
</dbReference>
<evidence type="ECO:0008006" key="3">
    <source>
        <dbReference type="Google" id="ProtNLM"/>
    </source>
</evidence>
<dbReference type="RefSeq" id="WP_045073832.1">
    <property type="nucleotide sequence ID" value="NZ_CP011005.1"/>
</dbReference>
<dbReference type="AlphaFoldDB" id="A0A0D4BXN0"/>
<name>A0A0D4BXN0_9MICC</name>
<keyword evidence="2" id="KW-1185">Reference proteome</keyword>
<dbReference type="KEGG" id="ari:UM93_04045"/>
<reference evidence="1 2" key="1">
    <citation type="journal article" date="2015" name="Genome Announc.">
        <title>Complete Genome Sequencing of Protease-Producing Novel Arthrobacter sp. Strain IHBB 11108 Using PacBio Single-Molecule Real-Time Sequencing Technology.</title>
        <authorList>
            <person name="Kiran S."/>
            <person name="Swarnkar M.K."/>
            <person name="Pal M."/>
            <person name="Thakur R."/>
            <person name="Tewari R."/>
            <person name="Singh A.K."/>
            <person name="Gulati A."/>
        </authorList>
    </citation>
    <scope>NUCLEOTIDE SEQUENCE [LARGE SCALE GENOMIC DNA]</scope>
    <source>
        <strain evidence="1 2">IHBB 11108</strain>
    </source>
</reference>
<dbReference type="PATRIC" id="fig|1618207.4.peg.823"/>
<organism evidence="1 2">
    <name type="scientific">Psychromicrobium lacuslunae</name>
    <dbReference type="NCBI Taxonomy" id="1618207"/>
    <lineage>
        <taxon>Bacteria</taxon>
        <taxon>Bacillati</taxon>
        <taxon>Actinomycetota</taxon>
        <taxon>Actinomycetes</taxon>
        <taxon>Micrococcales</taxon>
        <taxon>Micrococcaceae</taxon>
        <taxon>Psychromicrobium</taxon>
    </lineage>
</organism>